<name>A0AAW2JJH8_9LAMI</name>
<sequence length="329" mass="34925">MQPQSGGKFRPRLNTGERPIANKYREGKMKRTLKRESRVLEIVGREADGGRRCAPVGCGTARAGPPIGSGRGPARIEAAAKARAVDMPAERRRPDRGGQRAPFGVLRQLRAPGAGQRAPHSTRLETRTKESDMCASQRASKPGSSEHTCRDPKDGELCLSGAKPEETLVEARSDTDVQIVRLTWDGAAPLSRARESRAPSGPFLPAHPGNGSAGGRVQRLEEHRTSRGVRQGKSAKWIRNLGKKDWLRAGHGGPSSEPVGCRRTARAAPAARAGRRVPAGGRTGNGSLGGLPRASKQSTQNCETTAKGTGLAESAGKEDPVELDSSPTL</sequence>
<proteinExistence type="predicted"/>
<feature type="compositionally biased region" description="Basic and acidic residues" evidence="1">
    <location>
        <begin position="147"/>
        <end position="156"/>
    </location>
</feature>
<comment type="caution">
    <text evidence="2">The sequence shown here is derived from an EMBL/GenBank/DDBJ whole genome shotgun (WGS) entry which is preliminary data.</text>
</comment>
<reference evidence="2" key="2">
    <citation type="journal article" date="2024" name="Plant">
        <title>Genomic evolution and insights into agronomic trait innovations of Sesamum species.</title>
        <authorList>
            <person name="Miao H."/>
            <person name="Wang L."/>
            <person name="Qu L."/>
            <person name="Liu H."/>
            <person name="Sun Y."/>
            <person name="Le M."/>
            <person name="Wang Q."/>
            <person name="Wei S."/>
            <person name="Zheng Y."/>
            <person name="Lin W."/>
            <person name="Duan Y."/>
            <person name="Cao H."/>
            <person name="Xiong S."/>
            <person name="Wang X."/>
            <person name="Wei L."/>
            <person name="Li C."/>
            <person name="Ma Q."/>
            <person name="Ju M."/>
            <person name="Zhao R."/>
            <person name="Li G."/>
            <person name="Mu C."/>
            <person name="Tian Q."/>
            <person name="Mei H."/>
            <person name="Zhang T."/>
            <person name="Gao T."/>
            <person name="Zhang H."/>
        </authorList>
    </citation>
    <scope>NUCLEOTIDE SEQUENCE</scope>
    <source>
        <strain evidence="2">KEN8</strain>
    </source>
</reference>
<gene>
    <name evidence="2" type="ORF">Scaly_3117600</name>
</gene>
<feature type="compositionally biased region" description="Basic and acidic residues" evidence="1">
    <location>
        <begin position="122"/>
        <end position="132"/>
    </location>
</feature>
<feature type="compositionally biased region" description="Basic and acidic residues" evidence="1">
    <location>
        <begin position="78"/>
        <end position="98"/>
    </location>
</feature>
<dbReference type="EMBL" id="JACGWM010001157">
    <property type="protein sequence ID" value="KAL0294695.1"/>
    <property type="molecule type" value="Genomic_DNA"/>
</dbReference>
<reference evidence="2" key="1">
    <citation type="submission" date="2020-06" db="EMBL/GenBank/DDBJ databases">
        <authorList>
            <person name="Li T."/>
            <person name="Hu X."/>
            <person name="Zhang T."/>
            <person name="Song X."/>
            <person name="Zhang H."/>
            <person name="Dai N."/>
            <person name="Sheng W."/>
            <person name="Hou X."/>
            <person name="Wei L."/>
        </authorList>
    </citation>
    <scope>NUCLEOTIDE SEQUENCE</scope>
    <source>
        <strain evidence="2">KEN8</strain>
        <tissue evidence="2">Leaf</tissue>
    </source>
</reference>
<feature type="region of interest" description="Disordered" evidence="1">
    <location>
        <begin position="1"/>
        <end position="31"/>
    </location>
</feature>
<evidence type="ECO:0000313" key="2">
    <source>
        <dbReference type="EMBL" id="KAL0294695.1"/>
    </source>
</evidence>
<feature type="compositionally biased region" description="Polar residues" evidence="1">
    <location>
        <begin position="137"/>
        <end position="146"/>
    </location>
</feature>
<accession>A0AAW2JJH8</accession>
<dbReference type="AlphaFoldDB" id="A0AAW2JJH8"/>
<feature type="region of interest" description="Disordered" evidence="1">
    <location>
        <begin position="185"/>
        <end position="329"/>
    </location>
</feature>
<organism evidence="2">
    <name type="scientific">Sesamum calycinum</name>
    <dbReference type="NCBI Taxonomy" id="2727403"/>
    <lineage>
        <taxon>Eukaryota</taxon>
        <taxon>Viridiplantae</taxon>
        <taxon>Streptophyta</taxon>
        <taxon>Embryophyta</taxon>
        <taxon>Tracheophyta</taxon>
        <taxon>Spermatophyta</taxon>
        <taxon>Magnoliopsida</taxon>
        <taxon>eudicotyledons</taxon>
        <taxon>Gunneridae</taxon>
        <taxon>Pentapetalae</taxon>
        <taxon>asterids</taxon>
        <taxon>lamiids</taxon>
        <taxon>Lamiales</taxon>
        <taxon>Pedaliaceae</taxon>
        <taxon>Sesamum</taxon>
    </lineage>
</organism>
<feature type="region of interest" description="Disordered" evidence="1">
    <location>
        <begin position="50"/>
        <end position="161"/>
    </location>
</feature>
<protein>
    <submittedName>
        <fullName evidence="2">Uncharacterized protein</fullName>
    </submittedName>
</protein>
<feature type="compositionally biased region" description="Low complexity" evidence="1">
    <location>
        <begin position="266"/>
        <end position="280"/>
    </location>
</feature>
<evidence type="ECO:0000256" key="1">
    <source>
        <dbReference type="SAM" id="MobiDB-lite"/>
    </source>
</evidence>
<feature type="compositionally biased region" description="Polar residues" evidence="1">
    <location>
        <begin position="295"/>
        <end position="307"/>
    </location>
</feature>